<evidence type="ECO:0000256" key="6">
    <source>
        <dbReference type="SAM" id="MobiDB-lite"/>
    </source>
</evidence>
<dbReference type="InterPro" id="IPR003565">
    <property type="entry name" value="Tetra_PHTase"/>
</dbReference>
<dbReference type="PANTHER" id="PTHR21340:SF0">
    <property type="entry name" value="BIS(5'-NUCLEOSYL)-TETRAPHOSPHATASE [ASYMMETRICAL]"/>
    <property type="match status" value="1"/>
</dbReference>
<keyword evidence="3" id="KW-0547">Nucleotide-binding</keyword>
<evidence type="ECO:0000313" key="8">
    <source>
        <dbReference type="EMBL" id="PIT92466.1"/>
    </source>
</evidence>
<dbReference type="Gene3D" id="3.90.79.10">
    <property type="entry name" value="Nucleoside Triphosphate Pyrophosphohydrolase"/>
    <property type="match status" value="1"/>
</dbReference>
<dbReference type="CDD" id="cd03428">
    <property type="entry name" value="NUDIX_Ap4A_Nudt2"/>
    <property type="match status" value="1"/>
</dbReference>
<keyword evidence="4" id="KW-0378">Hydrolase</keyword>
<dbReference type="SUPFAM" id="SSF55811">
    <property type="entry name" value="Nudix"/>
    <property type="match status" value="1"/>
</dbReference>
<feature type="region of interest" description="Disordered" evidence="6">
    <location>
        <begin position="143"/>
        <end position="196"/>
    </location>
</feature>
<evidence type="ECO:0000256" key="2">
    <source>
        <dbReference type="ARBA" id="ARBA00018911"/>
    </source>
</evidence>
<dbReference type="InterPro" id="IPR051325">
    <property type="entry name" value="Nudix_hydrolase_domain"/>
</dbReference>
<dbReference type="PANTHER" id="PTHR21340">
    <property type="entry name" value="DIADENOSINE 5,5-P1,P4-TETRAPHOSPHATE PYROPHOSPHOHYDROLASE MUTT"/>
    <property type="match status" value="1"/>
</dbReference>
<comment type="caution">
    <text evidence="8">The sequence shown here is derived from an EMBL/GenBank/DDBJ whole genome shotgun (WGS) entry which is preliminary data.</text>
</comment>
<dbReference type="Proteomes" id="UP000228635">
    <property type="component" value="Unassembled WGS sequence"/>
</dbReference>
<evidence type="ECO:0000313" key="9">
    <source>
        <dbReference type="Proteomes" id="UP000228635"/>
    </source>
</evidence>
<dbReference type="InterPro" id="IPR020084">
    <property type="entry name" value="NUDIX_hydrolase_CS"/>
</dbReference>
<sequence>MKKVISAGIIIFRRTKEGIKFLILYHGGDYWYFPKGKIEAEERSWETALREVEEETGIKPRELKLLRNFKTKEQFTYSRGREKISKIVILFLAETRQPNVRVFHGRHSGYGWFTFKEAKSIMSKFKDSVTILERANAFLQRKRIPSRGVNTTRTNSHVQTGRGASGQSSSGARRRQHSEQKPAPQKQSSLPSRDPV</sequence>
<dbReference type="InterPro" id="IPR000086">
    <property type="entry name" value="NUDIX_hydrolase_dom"/>
</dbReference>
<feature type="domain" description="Nudix hydrolase" evidence="7">
    <location>
        <begin position="2"/>
        <end position="135"/>
    </location>
</feature>
<dbReference type="PROSITE" id="PS00893">
    <property type="entry name" value="NUDIX_BOX"/>
    <property type="match status" value="1"/>
</dbReference>
<feature type="compositionally biased region" description="Polar residues" evidence="6">
    <location>
        <begin position="185"/>
        <end position="196"/>
    </location>
</feature>
<evidence type="ECO:0000256" key="4">
    <source>
        <dbReference type="ARBA" id="ARBA00022801"/>
    </source>
</evidence>
<feature type="compositionally biased region" description="Polar residues" evidence="6">
    <location>
        <begin position="148"/>
        <end position="159"/>
    </location>
</feature>
<dbReference type="GO" id="GO:0004081">
    <property type="term" value="F:bis(5'-nucleosyl)-tetraphosphatase (asymmetrical) activity"/>
    <property type="evidence" value="ECO:0007669"/>
    <property type="project" value="TreeGrafter"/>
</dbReference>
<name>A0A2M6WI74_9BACT</name>
<proteinExistence type="inferred from homology"/>
<dbReference type="GO" id="GO:0006167">
    <property type="term" value="P:AMP biosynthetic process"/>
    <property type="evidence" value="ECO:0007669"/>
    <property type="project" value="TreeGrafter"/>
</dbReference>
<dbReference type="EMBL" id="PFBA01000021">
    <property type="protein sequence ID" value="PIT92466.1"/>
    <property type="molecule type" value="Genomic_DNA"/>
</dbReference>
<comment type="similarity">
    <text evidence="1">Belongs to the Nudix hydrolase family.</text>
</comment>
<dbReference type="GO" id="GO:0006754">
    <property type="term" value="P:ATP biosynthetic process"/>
    <property type="evidence" value="ECO:0007669"/>
    <property type="project" value="TreeGrafter"/>
</dbReference>
<protein>
    <recommendedName>
        <fullName evidence="2">Bis(5'-nucleosyl)-tetraphosphatase [asymmetrical]</fullName>
    </recommendedName>
    <alternativeName>
        <fullName evidence="5">Diadenosine 5',5'''-P1,P4-tetraphosphate asymmetrical hydrolase</fullName>
    </alternativeName>
</protein>
<evidence type="ECO:0000256" key="5">
    <source>
        <dbReference type="ARBA" id="ARBA00032644"/>
    </source>
</evidence>
<dbReference type="Pfam" id="PF00293">
    <property type="entry name" value="NUDIX"/>
    <property type="match status" value="1"/>
</dbReference>
<feature type="compositionally biased region" description="Low complexity" evidence="6">
    <location>
        <begin position="161"/>
        <end position="171"/>
    </location>
</feature>
<reference evidence="9" key="1">
    <citation type="submission" date="2017-09" db="EMBL/GenBank/DDBJ databases">
        <title>Depth-based differentiation of microbial function through sediment-hosted aquifers and enrichment of novel symbionts in the deep terrestrial subsurface.</title>
        <authorList>
            <person name="Probst A.J."/>
            <person name="Ladd B."/>
            <person name="Jarett J.K."/>
            <person name="Geller-Mcgrath D.E."/>
            <person name="Sieber C.M.K."/>
            <person name="Emerson J.B."/>
            <person name="Anantharaman K."/>
            <person name="Thomas B.C."/>
            <person name="Malmstrom R."/>
            <person name="Stieglmeier M."/>
            <person name="Klingl A."/>
            <person name="Woyke T."/>
            <person name="Ryan C.M."/>
            <person name="Banfield J.F."/>
        </authorList>
    </citation>
    <scope>NUCLEOTIDE SEQUENCE [LARGE SCALE GENOMIC DNA]</scope>
</reference>
<dbReference type="GO" id="GO:0000166">
    <property type="term" value="F:nucleotide binding"/>
    <property type="evidence" value="ECO:0007669"/>
    <property type="project" value="UniProtKB-KW"/>
</dbReference>
<evidence type="ECO:0000256" key="1">
    <source>
        <dbReference type="ARBA" id="ARBA00005582"/>
    </source>
</evidence>
<dbReference type="InterPro" id="IPR015797">
    <property type="entry name" value="NUDIX_hydrolase-like_dom_sf"/>
</dbReference>
<evidence type="ECO:0000259" key="7">
    <source>
        <dbReference type="PROSITE" id="PS51462"/>
    </source>
</evidence>
<gene>
    <name evidence="8" type="ORF">COU08_02295</name>
</gene>
<accession>A0A2M6WI74</accession>
<evidence type="ECO:0000256" key="3">
    <source>
        <dbReference type="ARBA" id="ARBA00022741"/>
    </source>
</evidence>
<dbReference type="PROSITE" id="PS51462">
    <property type="entry name" value="NUDIX"/>
    <property type="match status" value="1"/>
</dbReference>
<organism evidence="8 9">
    <name type="scientific">Candidatus Harrisonbacteria bacterium CG10_big_fil_rev_8_21_14_0_10_42_17</name>
    <dbReference type="NCBI Taxonomy" id="1974584"/>
    <lineage>
        <taxon>Bacteria</taxon>
        <taxon>Candidatus Harrisoniibacteriota</taxon>
    </lineage>
</organism>
<dbReference type="AlphaFoldDB" id="A0A2M6WI74"/>